<organism evidence="2 3">
    <name type="scientific">Kribbella pittospori</name>
    <dbReference type="NCBI Taxonomy" id="722689"/>
    <lineage>
        <taxon>Bacteria</taxon>
        <taxon>Bacillati</taxon>
        <taxon>Actinomycetota</taxon>
        <taxon>Actinomycetes</taxon>
        <taxon>Propionibacteriales</taxon>
        <taxon>Kribbellaceae</taxon>
        <taxon>Kribbella</taxon>
    </lineage>
</organism>
<dbReference type="RefSeq" id="WP_131359642.1">
    <property type="nucleotide sequence ID" value="NZ_SJKB01000007.1"/>
</dbReference>
<comment type="caution">
    <text evidence="2">The sequence shown here is derived from an EMBL/GenBank/DDBJ whole genome shotgun (WGS) entry which is preliminary data.</text>
</comment>
<evidence type="ECO:0000313" key="3">
    <source>
        <dbReference type="Proteomes" id="UP000291144"/>
    </source>
</evidence>
<evidence type="ECO:0000256" key="1">
    <source>
        <dbReference type="SAM" id="MobiDB-lite"/>
    </source>
</evidence>
<feature type="region of interest" description="Disordered" evidence="1">
    <location>
        <begin position="39"/>
        <end position="75"/>
    </location>
</feature>
<gene>
    <name evidence="2" type="ORF">E0H73_22260</name>
</gene>
<dbReference type="EMBL" id="SJKB01000007">
    <property type="protein sequence ID" value="TCC59381.1"/>
    <property type="molecule type" value="Genomic_DNA"/>
</dbReference>
<keyword evidence="3" id="KW-1185">Reference proteome</keyword>
<reference evidence="2 3" key="1">
    <citation type="submission" date="2019-02" db="EMBL/GenBank/DDBJ databases">
        <title>Kribbella capetownensis sp. nov. and Kribbella speibonae sp. nov., isolated from soil.</title>
        <authorList>
            <person name="Curtis S.M."/>
            <person name="Norton I."/>
            <person name="Everest G.J."/>
            <person name="Meyers P.R."/>
        </authorList>
    </citation>
    <scope>NUCLEOTIDE SEQUENCE [LARGE SCALE GENOMIC DNA]</scope>
    <source>
        <strain evidence="2 3">NRRL B-24813</strain>
    </source>
</reference>
<dbReference type="AlphaFoldDB" id="A0A4R0KG04"/>
<evidence type="ECO:0000313" key="2">
    <source>
        <dbReference type="EMBL" id="TCC59381.1"/>
    </source>
</evidence>
<proteinExistence type="predicted"/>
<name>A0A4R0KG04_9ACTN</name>
<dbReference type="OrthoDB" id="3817902at2"/>
<protein>
    <submittedName>
        <fullName evidence="2">Uncharacterized protein</fullName>
    </submittedName>
</protein>
<accession>A0A4R0KG04</accession>
<dbReference type="Proteomes" id="UP000291144">
    <property type="component" value="Unassembled WGS sequence"/>
</dbReference>
<sequence>MKRPILVIVLLLVTVLGAAGGYFAGDRWDIPAATASGDAAPLGQVTPAGPTPSQTPSEPPLPVKTPVPNTIPPLETDLSFRRRTFTVSPKDYQSVQMAIDVPDGWHYKTDPKRPAEVKYLDPRNERGVRVEANRPPIPTKDALAGLIIDLRKSLPPQDDLQIKSQTTEQIVGDDDQLRTVSTLVYTYIPTDTLRYVIVRWVSTNGDDLANVEMSITGLPDDSSALDEVLLRATQSVRETG</sequence>
<feature type="compositionally biased region" description="Pro residues" evidence="1">
    <location>
        <begin position="57"/>
        <end position="71"/>
    </location>
</feature>